<accession>A0A2I1H2X7</accession>
<evidence type="ECO:0000256" key="2">
    <source>
        <dbReference type="SAM" id="Phobius"/>
    </source>
</evidence>
<dbReference type="AlphaFoldDB" id="A0A2I1H2X7"/>
<keyword evidence="2" id="KW-1133">Transmembrane helix</keyword>
<protein>
    <submittedName>
        <fullName evidence="3">Uncharacterized protein</fullName>
    </submittedName>
</protein>
<evidence type="ECO:0000313" key="4">
    <source>
        <dbReference type="Proteomes" id="UP000234323"/>
    </source>
</evidence>
<proteinExistence type="predicted"/>
<gene>
    <name evidence="3" type="ORF">RhiirA4_471326</name>
</gene>
<name>A0A2I1H2X7_9GLOM</name>
<evidence type="ECO:0000313" key="3">
    <source>
        <dbReference type="EMBL" id="PKY53230.1"/>
    </source>
</evidence>
<feature type="compositionally biased region" description="Polar residues" evidence="1">
    <location>
        <begin position="60"/>
        <end position="77"/>
    </location>
</feature>
<dbReference type="Proteomes" id="UP000234323">
    <property type="component" value="Unassembled WGS sequence"/>
</dbReference>
<reference evidence="3 4" key="1">
    <citation type="submission" date="2015-10" db="EMBL/GenBank/DDBJ databases">
        <title>Genome analyses suggest a sexual origin of heterokaryosis in a supposedly ancient asexual fungus.</title>
        <authorList>
            <person name="Ropars J."/>
            <person name="Sedzielewska K."/>
            <person name="Noel J."/>
            <person name="Charron P."/>
            <person name="Farinelli L."/>
            <person name="Marton T."/>
            <person name="Kruger M."/>
            <person name="Pelin A."/>
            <person name="Brachmann A."/>
            <person name="Corradi N."/>
        </authorList>
    </citation>
    <scope>NUCLEOTIDE SEQUENCE [LARGE SCALE GENOMIC DNA]</scope>
    <source>
        <strain evidence="3 4">A4</strain>
    </source>
</reference>
<organism evidence="3 4">
    <name type="scientific">Rhizophagus irregularis</name>
    <dbReference type="NCBI Taxonomy" id="588596"/>
    <lineage>
        <taxon>Eukaryota</taxon>
        <taxon>Fungi</taxon>
        <taxon>Fungi incertae sedis</taxon>
        <taxon>Mucoromycota</taxon>
        <taxon>Glomeromycotina</taxon>
        <taxon>Glomeromycetes</taxon>
        <taxon>Glomerales</taxon>
        <taxon>Glomeraceae</taxon>
        <taxon>Rhizophagus</taxon>
    </lineage>
</organism>
<dbReference type="EMBL" id="LLXI01001350">
    <property type="protein sequence ID" value="PKY53230.1"/>
    <property type="molecule type" value="Genomic_DNA"/>
</dbReference>
<dbReference type="VEuPathDB" id="FungiDB:RhiirA1_481610"/>
<keyword evidence="2" id="KW-0472">Membrane</keyword>
<keyword evidence="4" id="KW-1185">Reference proteome</keyword>
<sequence length="303" mass="34351">MTMATFKGKRKFVGYFENWEATLKALDTPQVFLTLDMKLKWCQYSVPTLKKQYKPKAKNTLNKKFENTGQNSNSNQPMKKDKKSLTKLAKDDNQSKNPNSQKKAKKSLKSKGGNKGNNEVLAEILNLLFRGGLPQFTPYFTQFVWVSLGGEISPRFSLSLYQRGSGSFWTNFEGLQLSGRLLDRISKGQKTRVGTGSPISKKPKDKFRTPTSKIKEAFQTPISKIKEAFRTPISKIKEAFRTPISKVKEAENEFRTPISKISIEAFGMVSVGIFVYRLGSLCGMVSVGIFRWNGIGWDLWAKW</sequence>
<keyword evidence="2" id="KW-0812">Transmembrane</keyword>
<feature type="transmembrane region" description="Helical" evidence="2">
    <location>
        <begin position="265"/>
        <end position="290"/>
    </location>
</feature>
<feature type="region of interest" description="Disordered" evidence="1">
    <location>
        <begin position="60"/>
        <end position="115"/>
    </location>
</feature>
<evidence type="ECO:0000256" key="1">
    <source>
        <dbReference type="SAM" id="MobiDB-lite"/>
    </source>
</evidence>
<comment type="caution">
    <text evidence="3">The sequence shown here is derived from an EMBL/GenBank/DDBJ whole genome shotgun (WGS) entry which is preliminary data.</text>
</comment>